<dbReference type="AlphaFoldDB" id="A0ABD5XHR2"/>
<dbReference type="InterPro" id="IPR006311">
    <property type="entry name" value="TAT_signal"/>
</dbReference>
<dbReference type="Pfam" id="PF01547">
    <property type="entry name" value="SBP_bac_1"/>
    <property type="match status" value="1"/>
</dbReference>
<dbReference type="PROSITE" id="PS51318">
    <property type="entry name" value="TAT"/>
    <property type="match status" value="1"/>
</dbReference>
<keyword evidence="3" id="KW-1185">Reference proteome</keyword>
<feature type="compositionally biased region" description="Basic and acidic residues" evidence="1">
    <location>
        <begin position="10"/>
        <end position="23"/>
    </location>
</feature>
<organism evidence="2 3">
    <name type="scientific">Haloferax chudinovii</name>
    <dbReference type="NCBI Taxonomy" id="1109010"/>
    <lineage>
        <taxon>Archaea</taxon>
        <taxon>Methanobacteriati</taxon>
        <taxon>Methanobacteriota</taxon>
        <taxon>Stenosarchaea group</taxon>
        <taxon>Halobacteria</taxon>
        <taxon>Halobacteriales</taxon>
        <taxon>Haloferacaceae</taxon>
        <taxon>Haloferax</taxon>
    </lineage>
</organism>
<accession>A0ABD5XHR2</accession>
<proteinExistence type="predicted"/>
<feature type="compositionally biased region" description="Low complexity" evidence="1">
    <location>
        <begin position="54"/>
        <end position="80"/>
    </location>
</feature>
<sequence length="526" mass="56858">MSRSGTGSGERSEDASNETDKQPSRRRFMQSAAAASTVGALGALAGCSGGGGENTDSGSDSNTDSGSDSNTDSGSDSSGSESITIDYLNAQAAENSSIKSHFQESLSTFEEQQGNVTVKLQTASYGDIRSKLASTVSSGNPPTMAEAGGGGLQFYLDGKVPDHSPFIEGTDRLPGDYTAANLDSAKYRGEYWSAGGMRHTNSNLGINPKLFSQVGVSDPASELSTWSGFLDAVRQIDEQTDAIAYEETGVPGDLESYWGYARTAYTGGTDPWMRQSDDPENPTIVVANDEHEDQGKTDGMIKTCVKMAHEFSSSESAQRGDEEIPSLMLTGKVASFNYAVPTANRWRAIKDDVQFGWNDGEGDFMLLPHPKVDADFGSNFGISELEGVEGEHGGHMWALEQQQTLFNASDTEQNAAWDLNMFLLGDDEFVLPAWGEHYESLPGLQPKLQKILDEYELAQSTEQAYKNADTYGEQYSTTGAAWDVRDTDPIRWTDINETISEAIAGQHSIEETPSLVRSRIQDRLAQ</sequence>
<dbReference type="Gene3D" id="3.40.190.10">
    <property type="entry name" value="Periplasmic binding protein-like II"/>
    <property type="match status" value="1"/>
</dbReference>
<evidence type="ECO:0000256" key="1">
    <source>
        <dbReference type="SAM" id="MobiDB-lite"/>
    </source>
</evidence>
<dbReference type="Proteomes" id="UP001596460">
    <property type="component" value="Unassembled WGS sequence"/>
</dbReference>
<dbReference type="RefSeq" id="WP_390246133.1">
    <property type="nucleotide sequence ID" value="NZ_JBHTAB010000009.1"/>
</dbReference>
<evidence type="ECO:0000313" key="2">
    <source>
        <dbReference type="EMBL" id="MFC7130672.1"/>
    </source>
</evidence>
<feature type="compositionally biased region" description="Low complexity" evidence="1">
    <location>
        <begin position="31"/>
        <end position="46"/>
    </location>
</feature>
<comment type="caution">
    <text evidence="2">The sequence shown here is derived from an EMBL/GenBank/DDBJ whole genome shotgun (WGS) entry which is preliminary data.</text>
</comment>
<name>A0ABD5XHR2_9EURY</name>
<protein>
    <submittedName>
        <fullName evidence="2">ABC transporter substrate-binding protein</fullName>
    </submittedName>
</protein>
<gene>
    <name evidence="2" type="ORF">ACFQI8_14920</name>
</gene>
<dbReference type="InterPro" id="IPR006059">
    <property type="entry name" value="SBP"/>
</dbReference>
<dbReference type="EMBL" id="JBHTAB010000009">
    <property type="protein sequence ID" value="MFC7130672.1"/>
    <property type="molecule type" value="Genomic_DNA"/>
</dbReference>
<reference evidence="2 3" key="1">
    <citation type="journal article" date="2019" name="Int. J. Syst. Evol. Microbiol.">
        <title>The Global Catalogue of Microorganisms (GCM) 10K type strain sequencing project: providing services to taxonomists for standard genome sequencing and annotation.</title>
        <authorList>
            <consortium name="The Broad Institute Genomics Platform"/>
            <consortium name="The Broad Institute Genome Sequencing Center for Infectious Disease"/>
            <person name="Wu L."/>
            <person name="Ma J."/>
        </authorList>
    </citation>
    <scope>NUCLEOTIDE SEQUENCE [LARGE SCALE GENOMIC DNA]</scope>
    <source>
        <strain evidence="2 3">DSM 26526</strain>
    </source>
</reference>
<dbReference type="SUPFAM" id="SSF53850">
    <property type="entry name" value="Periplasmic binding protein-like II"/>
    <property type="match status" value="1"/>
</dbReference>
<feature type="region of interest" description="Disordered" evidence="1">
    <location>
        <begin position="1"/>
        <end position="81"/>
    </location>
</feature>
<evidence type="ECO:0000313" key="3">
    <source>
        <dbReference type="Proteomes" id="UP001596460"/>
    </source>
</evidence>